<dbReference type="PANTHER" id="PTHR30086:SF20">
    <property type="entry name" value="ARGININE EXPORTER PROTEIN ARGO-RELATED"/>
    <property type="match status" value="1"/>
</dbReference>
<sequence length="214" mass="23301">MSPALLEGMSMGLLLSAMVGPVFFTLVQNSLQNGFRHTAVLALGIFVSDLLYVLLTYFSINLLAKSTYFEVVLGYAGGLVLGGFGVSSILKKNVNRPNSGGLPVLKDSKKKGFWKGFSINGINPFVLLFWISIAGLVAIKDNFDRVDVGLFYAGILVTVFLIDLLKAFVAKQLSGFVTPGIMQKLNIAVGVFLVFFGFRLIWFAFEKHQALFAG</sequence>
<accession>A0A8J3CTC8</accession>
<evidence type="ECO:0000256" key="1">
    <source>
        <dbReference type="ARBA" id="ARBA00004651"/>
    </source>
</evidence>
<dbReference type="PANTHER" id="PTHR30086">
    <property type="entry name" value="ARGININE EXPORTER PROTEIN ARGO"/>
    <property type="match status" value="1"/>
</dbReference>
<comment type="subcellular location">
    <subcellularLocation>
        <location evidence="1">Cell membrane</location>
        <topology evidence="1">Multi-pass membrane protein</topology>
    </subcellularLocation>
</comment>
<protein>
    <submittedName>
        <fullName evidence="7">Lysine transporter LysE</fullName>
    </submittedName>
</protein>
<dbReference type="Proteomes" id="UP000642809">
    <property type="component" value="Unassembled WGS sequence"/>
</dbReference>
<keyword evidence="4 6" id="KW-1133">Transmembrane helix</keyword>
<feature type="transmembrane region" description="Helical" evidence="6">
    <location>
        <begin position="185"/>
        <end position="205"/>
    </location>
</feature>
<evidence type="ECO:0000256" key="2">
    <source>
        <dbReference type="ARBA" id="ARBA00022475"/>
    </source>
</evidence>
<reference evidence="7" key="1">
    <citation type="journal article" date="2014" name="Int. J. Syst. Evol. Microbiol.">
        <title>Complete genome sequence of Corynebacterium casei LMG S-19264T (=DSM 44701T), isolated from a smear-ripened cheese.</title>
        <authorList>
            <consortium name="US DOE Joint Genome Institute (JGI-PGF)"/>
            <person name="Walter F."/>
            <person name="Albersmeier A."/>
            <person name="Kalinowski J."/>
            <person name="Ruckert C."/>
        </authorList>
    </citation>
    <scope>NUCLEOTIDE SEQUENCE</scope>
    <source>
        <strain evidence="7">KCTC 23224</strain>
    </source>
</reference>
<evidence type="ECO:0000256" key="6">
    <source>
        <dbReference type="SAM" id="Phobius"/>
    </source>
</evidence>
<comment type="caution">
    <text evidence="7">The sequence shown here is derived from an EMBL/GenBank/DDBJ whole genome shotgun (WGS) entry which is preliminary data.</text>
</comment>
<reference evidence="7" key="2">
    <citation type="submission" date="2020-09" db="EMBL/GenBank/DDBJ databases">
        <authorList>
            <person name="Sun Q."/>
            <person name="Kim S."/>
        </authorList>
    </citation>
    <scope>NUCLEOTIDE SEQUENCE</scope>
    <source>
        <strain evidence="7">KCTC 23224</strain>
    </source>
</reference>
<evidence type="ECO:0000256" key="4">
    <source>
        <dbReference type="ARBA" id="ARBA00022989"/>
    </source>
</evidence>
<feature type="transmembrane region" description="Helical" evidence="6">
    <location>
        <begin position="151"/>
        <end position="173"/>
    </location>
</feature>
<name>A0A8J3CTC8_9BACT</name>
<evidence type="ECO:0000256" key="3">
    <source>
        <dbReference type="ARBA" id="ARBA00022692"/>
    </source>
</evidence>
<feature type="transmembrane region" description="Helical" evidence="6">
    <location>
        <begin position="117"/>
        <end position="139"/>
    </location>
</feature>
<gene>
    <name evidence="7" type="ORF">GCM10008106_03980</name>
</gene>
<feature type="transmembrane region" description="Helical" evidence="6">
    <location>
        <begin position="6"/>
        <end position="27"/>
    </location>
</feature>
<dbReference type="EMBL" id="BMYF01000002">
    <property type="protein sequence ID" value="GHB26487.1"/>
    <property type="molecule type" value="Genomic_DNA"/>
</dbReference>
<dbReference type="RefSeq" id="WP_189578774.1">
    <property type="nucleotide sequence ID" value="NZ_BMYF01000002.1"/>
</dbReference>
<keyword evidence="2" id="KW-1003">Cell membrane</keyword>
<keyword evidence="5 6" id="KW-0472">Membrane</keyword>
<evidence type="ECO:0000256" key="5">
    <source>
        <dbReference type="ARBA" id="ARBA00023136"/>
    </source>
</evidence>
<feature type="transmembrane region" description="Helical" evidence="6">
    <location>
        <begin position="72"/>
        <end position="90"/>
    </location>
</feature>
<dbReference type="InterPro" id="IPR001123">
    <property type="entry name" value="LeuE-type"/>
</dbReference>
<dbReference type="GO" id="GO:0005886">
    <property type="term" value="C:plasma membrane"/>
    <property type="evidence" value="ECO:0007669"/>
    <property type="project" value="UniProtKB-SubCell"/>
</dbReference>
<evidence type="ECO:0000313" key="8">
    <source>
        <dbReference type="Proteomes" id="UP000642809"/>
    </source>
</evidence>
<dbReference type="Pfam" id="PF01810">
    <property type="entry name" value="LysE"/>
    <property type="match status" value="1"/>
</dbReference>
<dbReference type="GO" id="GO:0015171">
    <property type="term" value="F:amino acid transmembrane transporter activity"/>
    <property type="evidence" value="ECO:0007669"/>
    <property type="project" value="TreeGrafter"/>
</dbReference>
<feature type="transmembrane region" description="Helical" evidence="6">
    <location>
        <begin position="39"/>
        <end position="60"/>
    </location>
</feature>
<dbReference type="AlphaFoldDB" id="A0A8J3CTC8"/>
<proteinExistence type="predicted"/>
<keyword evidence="8" id="KW-1185">Reference proteome</keyword>
<keyword evidence="3 6" id="KW-0812">Transmembrane</keyword>
<evidence type="ECO:0000313" key="7">
    <source>
        <dbReference type="EMBL" id="GHB26487.1"/>
    </source>
</evidence>
<organism evidence="7 8">
    <name type="scientific">Mongoliitalea lutea</name>
    <dbReference type="NCBI Taxonomy" id="849756"/>
    <lineage>
        <taxon>Bacteria</taxon>
        <taxon>Pseudomonadati</taxon>
        <taxon>Bacteroidota</taxon>
        <taxon>Cytophagia</taxon>
        <taxon>Cytophagales</taxon>
        <taxon>Cyclobacteriaceae</taxon>
        <taxon>Mongoliitalea</taxon>
    </lineage>
</organism>